<dbReference type="Proteomes" id="UP000198832">
    <property type="component" value="Unassembled WGS sequence"/>
</dbReference>
<feature type="domain" description="AAA+ ATPase" evidence="2">
    <location>
        <begin position="233"/>
        <end position="423"/>
    </location>
</feature>
<dbReference type="PANTHER" id="PTHR32039">
    <property type="entry name" value="MAGNESIUM-CHELATASE SUBUNIT CHLI"/>
    <property type="match status" value="1"/>
</dbReference>
<dbReference type="InterPro" id="IPR004482">
    <property type="entry name" value="Mg_chelat-rel"/>
</dbReference>
<protein>
    <submittedName>
        <fullName evidence="3">Magnesium chelatase family protein</fullName>
    </submittedName>
</protein>
<dbReference type="RefSeq" id="WP_091123234.1">
    <property type="nucleotide sequence ID" value="NZ_FOLB01000006.1"/>
</dbReference>
<dbReference type="PANTHER" id="PTHR32039:SF7">
    <property type="entry name" value="COMPETENCE PROTEIN COMM"/>
    <property type="match status" value="1"/>
</dbReference>
<dbReference type="STRING" id="574651.SAMN04487968_106197"/>
<dbReference type="InterPro" id="IPR045006">
    <property type="entry name" value="CHLI-like"/>
</dbReference>
<dbReference type="OrthoDB" id="9813147at2"/>
<evidence type="ECO:0000256" key="1">
    <source>
        <dbReference type="ARBA" id="ARBA00006354"/>
    </source>
</evidence>
<dbReference type="SUPFAM" id="SSF54211">
    <property type="entry name" value="Ribosomal protein S5 domain 2-like"/>
    <property type="match status" value="1"/>
</dbReference>
<dbReference type="Gene3D" id="3.30.230.10">
    <property type="match status" value="1"/>
</dbReference>
<dbReference type="AlphaFoldDB" id="A0A1I1J5K4"/>
<dbReference type="InterPro" id="IPR025158">
    <property type="entry name" value="Mg_chelat-rel_C"/>
</dbReference>
<dbReference type="Pfam" id="PF13541">
    <property type="entry name" value="ChlI"/>
    <property type="match status" value="1"/>
</dbReference>
<reference evidence="3 4" key="1">
    <citation type="submission" date="2016-10" db="EMBL/GenBank/DDBJ databases">
        <authorList>
            <person name="de Groot N.N."/>
        </authorList>
    </citation>
    <scope>NUCLEOTIDE SEQUENCE [LARGE SCALE GENOMIC DNA]</scope>
    <source>
        <strain evidence="3 4">CGMCC 1.7056</strain>
    </source>
</reference>
<dbReference type="GO" id="GO:0005524">
    <property type="term" value="F:ATP binding"/>
    <property type="evidence" value="ECO:0007669"/>
    <property type="project" value="InterPro"/>
</dbReference>
<comment type="similarity">
    <text evidence="1">Belongs to the Mg-chelatase subunits D/I family. ComM subfamily.</text>
</comment>
<evidence type="ECO:0000313" key="4">
    <source>
        <dbReference type="Proteomes" id="UP000198832"/>
    </source>
</evidence>
<dbReference type="NCBIfam" id="TIGR00368">
    <property type="entry name" value="YifB family Mg chelatase-like AAA ATPase"/>
    <property type="match status" value="1"/>
</dbReference>
<organism evidence="3 4">
    <name type="scientific">Nocardioides terrae</name>
    <dbReference type="NCBI Taxonomy" id="574651"/>
    <lineage>
        <taxon>Bacteria</taxon>
        <taxon>Bacillati</taxon>
        <taxon>Actinomycetota</taxon>
        <taxon>Actinomycetes</taxon>
        <taxon>Propionibacteriales</taxon>
        <taxon>Nocardioidaceae</taxon>
        <taxon>Nocardioides</taxon>
    </lineage>
</organism>
<proteinExistence type="inferred from homology"/>
<dbReference type="InterPro" id="IPR027417">
    <property type="entry name" value="P-loop_NTPase"/>
</dbReference>
<dbReference type="InterPro" id="IPR014721">
    <property type="entry name" value="Ribsml_uS5_D2-typ_fold_subgr"/>
</dbReference>
<gene>
    <name evidence="3" type="ORF">SAMN04487968_106197</name>
</gene>
<name>A0A1I1J5K4_9ACTN</name>
<evidence type="ECO:0000313" key="3">
    <source>
        <dbReference type="EMBL" id="SFC43847.1"/>
    </source>
</evidence>
<keyword evidence="4" id="KW-1185">Reference proteome</keyword>
<dbReference type="EMBL" id="FOLB01000006">
    <property type="protein sequence ID" value="SFC43847.1"/>
    <property type="molecule type" value="Genomic_DNA"/>
</dbReference>
<dbReference type="InterPro" id="IPR003593">
    <property type="entry name" value="AAA+_ATPase"/>
</dbReference>
<dbReference type="SMART" id="SM00382">
    <property type="entry name" value="AAA"/>
    <property type="match status" value="1"/>
</dbReference>
<dbReference type="InterPro" id="IPR020568">
    <property type="entry name" value="Ribosomal_Su5_D2-typ_SF"/>
</dbReference>
<dbReference type="InterPro" id="IPR000523">
    <property type="entry name" value="Mg_chelatse_chII-like_cat_dom"/>
</dbReference>
<accession>A0A1I1J5K4</accession>
<dbReference type="SUPFAM" id="SSF52540">
    <property type="entry name" value="P-loop containing nucleoside triphosphate hydrolases"/>
    <property type="match status" value="1"/>
</dbReference>
<dbReference type="Gene3D" id="3.40.50.300">
    <property type="entry name" value="P-loop containing nucleotide triphosphate hydrolases"/>
    <property type="match status" value="1"/>
</dbReference>
<dbReference type="Pfam" id="PF01078">
    <property type="entry name" value="Mg_chelatase"/>
    <property type="match status" value="1"/>
</dbReference>
<dbReference type="Pfam" id="PF13335">
    <property type="entry name" value="Mg_chelatase_C"/>
    <property type="match status" value="1"/>
</dbReference>
<evidence type="ECO:0000259" key="2">
    <source>
        <dbReference type="SMART" id="SM00382"/>
    </source>
</evidence>
<sequence>MGVATAATVALAGAVGHLIDVQVDVSRGVVGTTIVGRADSVLNEARDRCRMAVNNSHVRIETRADETRNAEWPNTRRVTILLSPADLPKSGTHFDLAIAVATMAAIGVVPSASLAGTLFIGELTLSGGLRSVPGVLPMVLAAAHRGVRRVFVPEPQSREAAMVPGMAVFGVRSLAQVLCELRGEEVPEAPPVAPMSGSRLLAWRGQERLAEQDLSDLLGMEDARFALEVSAAGGHHLMLSGPRGAGKTTLAERIPGILPDLTVEESLELTAIHSLAGALEPEDGMIRRPPFSAPHHDASRASLLGGGTGRVRPGEVSRAHNGVLFLDEFPLFQSDVIQALRQPLESGEVTIARGEESATFPARGIFVLAMNPCPCGEFDSDQGSNRCYCTPPQLRAYQARFSGPIADRIDILRKVRPIKGDGTPDPLTPPPETSASVRARVQVARERQRERYADRSWRLNGQAPGPTLRQEWPLTPAAQTALDAATYQGRLTGRGNTRVHRMAWTVTDLWGTEQPGLDELDVAMRLRNGEPLLEAMLRQAV</sequence>